<dbReference type="WBParaSite" id="nRc.2.0.1.t04216-RA">
    <property type="protein sequence ID" value="nRc.2.0.1.t04216-RA"/>
    <property type="gene ID" value="nRc.2.0.1.g04216"/>
</dbReference>
<dbReference type="Proteomes" id="UP000887565">
    <property type="component" value="Unplaced"/>
</dbReference>
<dbReference type="AlphaFoldDB" id="A0A915HRR2"/>
<keyword evidence="2" id="KW-1185">Reference proteome</keyword>
<organism evidence="2 3">
    <name type="scientific">Romanomermis culicivorax</name>
    <name type="common">Nematode worm</name>
    <dbReference type="NCBI Taxonomy" id="13658"/>
    <lineage>
        <taxon>Eukaryota</taxon>
        <taxon>Metazoa</taxon>
        <taxon>Ecdysozoa</taxon>
        <taxon>Nematoda</taxon>
        <taxon>Enoplea</taxon>
        <taxon>Dorylaimia</taxon>
        <taxon>Mermithida</taxon>
        <taxon>Mermithoidea</taxon>
        <taxon>Mermithidae</taxon>
        <taxon>Romanomermis</taxon>
    </lineage>
</organism>
<accession>A0A915HRR2</accession>
<feature type="compositionally biased region" description="Basic and acidic residues" evidence="1">
    <location>
        <begin position="503"/>
        <end position="517"/>
    </location>
</feature>
<protein>
    <submittedName>
        <fullName evidence="3">Uncharacterized protein</fullName>
    </submittedName>
</protein>
<reference evidence="3" key="1">
    <citation type="submission" date="2022-11" db="UniProtKB">
        <authorList>
            <consortium name="WormBaseParasite"/>
        </authorList>
    </citation>
    <scope>IDENTIFICATION</scope>
</reference>
<feature type="region of interest" description="Disordered" evidence="1">
    <location>
        <begin position="503"/>
        <end position="522"/>
    </location>
</feature>
<proteinExistence type="predicted"/>
<evidence type="ECO:0000313" key="2">
    <source>
        <dbReference type="Proteomes" id="UP000887565"/>
    </source>
</evidence>
<sequence>MDDLISLPCKVVVGTKEKATSSGDQKTAGLELSPLGKDARRAILKSIVDLFDLPVDADTLHAAFRTCLRLTRDYSFALEFLELGGVEKLLRLRQHQSFVHLPSMMSLLIRHIMEDEVVLSHTMEKIIRHVVQGGVATVDSLSNPNEFYYVMRLLGGIACRDPILFSKLSSEMVRIKVPPPRKSDDDEAALLNPILPLELRTEPAQQLQSTLTAPSQELLSKLLNYLVSKEPAASDTNDKKDTPLVQKAAVLKMLSELIRSYNAVASFVAEYKYTSSCGELVTEECSALAFFLDHLLVAGNGYDAETIYGVRAVVATLSASNHCEEAQGILVTEIKTALQRALTLSESSTKHTRICSLVALITMIKDTCPTVQVTTGQNQFKNSTSGVQQQTPSPTIVRTNNIIKWFIKKKIILDLARIPHSLDISSPHFVNTMNCALKPLEELTRAINAPHNGLVTNRSGVSRLGAATEISRQRQPTMSTSNHNAVRSQGYAPDGYITLTDVRDQDQTGRTDEHDLDSSATETVVSTNAPSNADIIINVEIDRDNSQSSNNRASAENVINQHRATILVQN</sequence>
<feature type="compositionally biased region" description="Polar residues" evidence="1">
    <location>
        <begin position="473"/>
        <end position="487"/>
    </location>
</feature>
<name>A0A915HRR2_ROMCU</name>
<feature type="region of interest" description="Disordered" evidence="1">
    <location>
        <begin position="469"/>
        <end position="490"/>
    </location>
</feature>
<evidence type="ECO:0000256" key="1">
    <source>
        <dbReference type="SAM" id="MobiDB-lite"/>
    </source>
</evidence>
<evidence type="ECO:0000313" key="3">
    <source>
        <dbReference type="WBParaSite" id="nRc.2.0.1.t04216-RA"/>
    </source>
</evidence>